<evidence type="ECO:0000313" key="3">
    <source>
        <dbReference type="Proteomes" id="UP000192220"/>
    </source>
</evidence>
<dbReference type="CTD" id="10464"/>
<evidence type="ECO:0000313" key="4">
    <source>
        <dbReference type="RefSeq" id="XP_013857054.1"/>
    </source>
</evidence>
<reference evidence="4" key="1">
    <citation type="submission" date="2025-08" db="UniProtKB">
        <authorList>
            <consortium name="RefSeq"/>
        </authorList>
    </citation>
    <scope>IDENTIFICATION</scope>
    <source>
        <strain evidence="4">Quisiro</strain>
        <tissue evidence="4">Liver</tissue>
    </source>
</reference>
<keyword evidence="3" id="KW-1185">Reference proteome</keyword>
<evidence type="ECO:0000256" key="1">
    <source>
        <dbReference type="SAM" id="Coils"/>
    </source>
</evidence>
<dbReference type="OrthoDB" id="299638at2759"/>
<dbReference type="RefSeq" id="XP_013857054.1">
    <property type="nucleotide sequence ID" value="XM_014001600.1"/>
</dbReference>
<dbReference type="InParanoid" id="A0A2I4ANF8"/>
<dbReference type="AlphaFoldDB" id="A0A2I4ANF8"/>
<dbReference type="PANTHER" id="PTHR18950">
    <property type="entry name" value="PROGESTERONE-INDUCED BLOCKING FACTOR 1"/>
    <property type="match status" value="1"/>
</dbReference>
<evidence type="ECO:0000256" key="2">
    <source>
        <dbReference type="SAM" id="MobiDB-lite"/>
    </source>
</evidence>
<dbReference type="KEGG" id="alim:106512990"/>
<feature type="coiled-coil region" evidence="1">
    <location>
        <begin position="486"/>
        <end position="558"/>
    </location>
</feature>
<proteinExistence type="predicted"/>
<feature type="coiled-coil region" evidence="1">
    <location>
        <begin position="79"/>
        <end position="160"/>
    </location>
</feature>
<dbReference type="GeneID" id="106512990"/>
<feature type="coiled-coil region" evidence="1">
    <location>
        <begin position="589"/>
        <end position="693"/>
    </location>
</feature>
<dbReference type="GO" id="GO:0060271">
    <property type="term" value="P:cilium assembly"/>
    <property type="evidence" value="ECO:0007669"/>
    <property type="project" value="TreeGrafter"/>
</dbReference>
<dbReference type="GO" id="GO:0005815">
    <property type="term" value="C:microtubule organizing center"/>
    <property type="evidence" value="ECO:0007669"/>
    <property type="project" value="TreeGrafter"/>
</dbReference>
<protein>
    <submittedName>
        <fullName evidence="4">Progesterone-induced-blocking factor 1</fullName>
    </submittedName>
</protein>
<dbReference type="Proteomes" id="UP000192220">
    <property type="component" value="Unplaced"/>
</dbReference>
<dbReference type="STRING" id="52670.A0A2I4ANF8"/>
<accession>A0A2I4ANF8</accession>
<keyword evidence="1" id="KW-0175">Coiled coil</keyword>
<dbReference type="FunCoup" id="A0A2I4ANF8">
    <property type="interactions" value="178"/>
</dbReference>
<name>A0A2I4ANF8_AUSLI</name>
<dbReference type="InterPro" id="IPR026205">
    <property type="entry name" value="PIBF1"/>
</dbReference>
<feature type="compositionally biased region" description="Low complexity" evidence="2">
    <location>
        <begin position="28"/>
        <end position="38"/>
    </location>
</feature>
<sequence>MPPKKHQLKPTATNVSSSLDLGSEDVSLETTVPTTEEVSSSDEQRDASQKVTRQLIERKELLNTVQMLKIELSQKNLLIDNMKADYMSKTEELEEKLNDALHQKQVLSLRLDSQLKLAEEENRKQQELRKQETEAILLRQQQLEETNRRLCETARELRRSFRDLDISQDRYEELRGIPEDKVSIQEYIAMRFYEAVTALRTQLTQLSEQKSYLTEELDLHRTKMKTLMESYEEERRRRSELELRSQRLTLELADTKQLIQEGDYRRDNYPNIKRERDNFEGELKELKRRFDTVDLSHAALTRERDALSNEVATLKQSVTLLQKDKEYLHRQNLELSVRCAHEEDRLERLQVQLEDTKKAREEAYEKYVASRDHYKLEYEHKLRDELENIRLKTSQEIENLQRTSREMYERENRHLREARDNAVLEKDRATAAERDAQSRYDQMLEQYRQLQLGTDGRVTELSNQAKLHSFEAERAQMLKEETAKALGQCQLECEKQQKKLELLTQEFYRLQTSSEKRVAELQAQNAEWASRLETYEKLEQELDQVTMQAAEIEDEEEAERVLFSYGYGANVPTTAKRRLKQSVHLARRVLQLERQNTSLRRELERHKSQAGQISQELSATNQLLQQAQQPHSYLIETVKERDAQISRLKEHVSSLEDDVSSLRKERNVLQQVKNNMAADLERLLNNREELAMMKQILISMRSSQGEVLAALETDHGGTKSSGTGKQQSKRINRTVEEESPNKPKPTVFTKKDVPDWYQKLQPKPK</sequence>
<organism evidence="3 4">
    <name type="scientific">Austrofundulus limnaeus</name>
    <name type="common">Annual killifish</name>
    <dbReference type="NCBI Taxonomy" id="52670"/>
    <lineage>
        <taxon>Eukaryota</taxon>
        <taxon>Metazoa</taxon>
        <taxon>Chordata</taxon>
        <taxon>Craniata</taxon>
        <taxon>Vertebrata</taxon>
        <taxon>Euteleostomi</taxon>
        <taxon>Actinopterygii</taxon>
        <taxon>Neopterygii</taxon>
        <taxon>Teleostei</taxon>
        <taxon>Neoteleostei</taxon>
        <taxon>Acanthomorphata</taxon>
        <taxon>Ovalentaria</taxon>
        <taxon>Atherinomorphae</taxon>
        <taxon>Cyprinodontiformes</taxon>
        <taxon>Rivulidae</taxon>
        <taxon>Austrofundulus</taxon>
    </lineage>
</organism>
<feature type="region of interest" description="Disordered" evidence="2">
    <location>
        <begin position="713"/>
        <end position="765"/>
    </location>
</feature>
<feature type="coiled-coil region" evidence="1">
    <location>
        <begin position="217"/>
        <end position="435"/>
    </location>
</feature>
<dbReference type="PANTHER" id="PTHR18950:SF0">
    <property type="entry name" value="PROGESTERONE IMMUNOMODULATORY BINDING FACTOR 1"/>
    <property type="match status" value="1"/>
</dbReference>
<gene>
    <name evidence="4" type="primary">pibf1</name>
</gene>
<feature type="region of interest" description="Disordered" evidence="2">
    <location>
        <begin position="1"/>
        <end position="51"/>
    </location>
</feature>
<feature type="compositionally biased region" description="Polar residues" evidence="2">
    <location>
        <begin position="10"/>
        <end position="20"/>
    </location>
</feature>